<keyword evidence="2" id="KW-1185">Reference proteome</keyword>
<accession>A0ACC2AHB5</accession>
<name>A0ACC2AHB5_DIPCM</name>
<protein>
    <submittedName>
        <fullName evidence="1">Uncharacterized protein</fullName>
    </submittedName>
</protein>
<evidence type="ECO:0000313" key="2">
    <source>
        <dbReference type="Proteomes" id="UP001162992"/>
    </source>
</evidence>
<gene>
    <name evidence="1" type="ORF">O6H91_21G006600</name>
</gene>
<dbReference type="EMBL" id="CM055112">
    <property type="protein sequence ID" value="KAJ7516963.1"/>
    <property type="molecule type" value="Genomic_DNA"/>
</dbReference>
<organism evidence="1 2">
    <name type="scientific">Diphasiastrum complanatum</name>
    <name type="common">Issler's clubmoss</name>
    <name type="synonym">Lycopodium complanatum</name>
    <dbReference type="NCBI Taxonomy" id="34168"/>
    <lineage>
        <taxon>Eukaryota</taxon>
        <taxon>Viridiplantae</taxon>
        <taxon>Streptophyta</taxon>
        <taxon>Embryophyta</taxon>
        <taxon>Tracheophyta</taxon>
        <taxon>Lycopodiopsida</taxon>
        <taxon>Lycopodiales</taxon>
        <taxon>Lycopodiaceae</taxon>
        <taxon>Lycopodioideae</taxon>
        <taxon>Diphasiastrum</taxon>
    </lineage>
</organism>
<evidence type="ECO:0000313" key="1">
    <source>
        <dbReference type="EMBL" id="KAJ7516963.1"/>
    </source>
</evidence>
<dbReference type="Proteomes" id="UP001162992">
    <property type="component" value="Chromosome 21"/>
</dbReference>
<comment type="caution">
    <text evidence="1">The sequence shown here is derived from an EMBL/GenBank/DDBJ whole genome shotgun (WGS) entry which is preliminary data.</text>
</comment>
<proteinExistence type="predicted"/>
<reference evidence="2" key="1">
    <citation type="journal article" date="2024" name="Proc. Natl. Acad. Sci. U.S.A.">
        <title>Extraordinary preservation of gene collinearity over three hundred million years revealed in homosporous lycophytes.</title>
        <authorList>
            <person name="Li C."/>
            <person name="Wickell D."/>
            <person name="Kuo L.Y."/>
            <person name="Chen X."/>
            <person name="Nie B."/>
            <person name="Liao X."/>
            <person name="Peng D."/>
            <person name="Ji J."/>
            <person name="Jenkins J."/>
            <person name="Williams M."/>
            <person name="Shu S."/>
            <person name="Plott C."/>
            <person name="Barry K."/>
            <person name="Rajasekar S."/>
            <person name="Grimwood J."/>
            <person name="Han X."/>
            <person name="Sun S."/>
            <person name="Hou Z."/>
            <person name="He W."/>
            <person name="Dai G."/>
            <person name="Sun C."/>
            <person name="Schmutz J."/>
            <person name="Leebens-Mack J.H."/>
            <person name="Li F.W."/>
            <person name="Wang L."/>
        </authorList>
    </citation>
    <scope>NUCLEOTIDE SEQUENCE [LARGE SCALE GENOMIC DNA]</scope>
    <source>
        <strain evidence="2">cv. PW_Plant_1</strain>
    </source>
</reference>
<sequence length="131" mass="13055">MRGEALKGLVWRLPVVETADWGKLGPGFGYGLGCGVGVGAGVIGGAGLGFGFPGLQLGVGLGAGCGFGVGFGYGLGKGRAYDENGRYSNIGKFQPRRKGASSGAEIGAILDDFVSGIKRALDAVGKSGESK</sequence>